<name>A0A3B1DII2_9ZZZZ</name>
<dbReference type="GO" id="GO:0004775">
    <property type="term" value="F:succinate-CoA ligase (ADP-forming) activity"/>
    <property type="evidence" value="ECO:0007669"/>
    <property type="project" value="TreeGrafter"/>
</dbReference>
<dbReference type="AlphaFoldDB" id="A0A3B1DII2"/>
<dbReference type="PANTHER" id="PTHR11117">
    <property type="entry name" value="SUCCINYL-COA LIGASE SUBUNIT ALPHA"/>
    <property type="match status" value="1"/>
</dbReference>
<evidence type="ECO:0000256" key="1">
    <source>
        <dbReference type="ARBA" id="ARBA00004496"/>
    </source>
</evidence>
<evidence type="ECO:0000256" key="3">
    <source>
        <dbReference type="ARBA" id="ARBA00022490"/>
    </source>
</evidence>
<gene>
    <name evidence="10" type="ORF">MNBD_PLANCTO03-1341</name>
</gene>
<keyword evidence="4" id="KW-0444">Lipid biosynthesis</keyword>
<evidence type="ECO:0000256" key="2">
    <source>
        <dbReference type="ARBA" id="ARBA00012639"/>
    </source>
</evidence>
<organism evidence="10">
    <name type="scientific">hydrothermal vent metagenome</name>
    <dbReference type="NCBI Taxonomy" id="652676"/>
    <lineage>
        <taxon>unclassified sequences</taxon>
        <taxon>metagenomes</taxon>
        <taxon>ecological metagenomes</taxon>
    </lineage>
</organism>
<dbReference type="Gene3D" id="1.10.580.10">
    <property type="entry name" value="Citrate Synthase, domain 1"/>
    <property type="match status" value="2"/>
</dbReference>
<evidence type="ECO:0000256" key="4">
    <source>
        <dbReference type="ARBA" id="ARBA00022516"/>
    </source>
</evidence>
<evidence type="ECO:0000259" key="9">
    <source>
        <dbReference type="SMART" id="SM00881"/>
    </source>
</evidence>
<dbReference type="InterPro" id="IPR016102">
    <property type="entry name" value="Succinyl-CoA_synth-like"/>
</dbReference>
<dbReference type="InterPro" id="IPR036969">
    <property type="entry name" value="Citrate_synthase_sf"/>
</dbReference>
<dbReference type="GO" id="GO:0006629">
    <property type="term" value="P:lipid metabolic process"/>
    <property type="evidence" value="ECO:0007669"/>
    <property type="project" value="UniProtKB-KW"/>
</dbReference>
<dbReference type="SUPFAM" id="SSF48256">
    <property type="entry name" value="Citrate synthase"/>
    <property type="match status" value="1"/>
</dbReference>
<dbReference type="SMART" id="SM00881">
    <property type="entry name" value="CoA_binding"/>
    <property type="match status" value="1"/>
</dbReference>
<dbReference type="Pfam" id="PF02629">
    <property type="entry name" value="CoA_binding"/>
    <property type="match status" value="1"/>
</dbReference>
<dbReference type="Pfam" id="PF00285">
    <property type="entry name" value="Citrate_synt"/>
    <property type="match status" value="1"/>
</dbReference>
<comment type="subcellular location">
    <subcellularLocation>
        <location evidence="1">Cytoplasm</location>
    </subcellularLocation>
</comment>
<dbReference type="Gene3D" id="3.40.50.720">
    <property type="entry name" value="NAD(P)-binding Rossmann-like Domain"/>
    <property type="match status" value="1"/>
</dbReference>
<keyword evidence="5" id="KW-0597">Phosphoprotein</keyword>
<evidence type="ECO:0000256" key="5">
    <source>
        <dbReference type="ARBA" id="ARBA00022553"/>
    </source>
</evidence>
<dbReference type="GO" id="GO:0000166">
    <property type="term" value="F:nucleotide binding"/>
    <property type="evidence" value="ECO:0007669"/>
    <property type="project" value="UniProtKB-KW"/>
</dbReference>
<feature type="domain" description="CoA-binding" evidence="9">
    <location>
        <begin position="4"/>
        <end position="101"/>
    </location>
</feature>
<dbReference type="GO" id="GO:0009361">
    <property type="term" value="C:succinate-CoA ligase complex (ADP-forming)"/>
    <property type="evidence" value="ECO:0007669"/>
    <property type="project" value="TreeGrafter"/>
</dbReference>
<dbReference type="Gene3D" id="3.40.50.261">
    <property type="entry name" value="Succinyl-CoA synthetase domains"/>
    <property type="match status" value="1"/>
</dbReference>
<keyword evidence="6 10" id="KW-0436">Ligase</keyword>
<dbReference type="Pfam" id="PF00549">
    <property type="entry name" value="Ligase_CoA"/>
    <property type="match status" value="1"/>
</dbReference>
<keyword evidence="7" id="KW-0547">Nucleotide-binding</keyword>
<protein>
    <recommendedName>
        <fullName evidence="2">ATP citrate synthase</fullName>
        <ecNumber evidence="2">2.3.3.8</ecNumber>
    </recommendedName>
</protein>
<dbReference type="EC" id="2.3.3.8" evidence="2"/>
<dbReference type="FunFam" id="3.40.50.720:FF:000277">
    <property type="entry name" value="Succinate--CoA ligase [ADP-forming] subunit alpha"/>
    <property type="match status" value="1"/>
</dbReference>
<evidence type="ECO:0000256" key="6">
    <source>
        <dbReference type="ARBA" id="ARBA00022598"/>
    </source>
</evidence>
<dbReference type="GO" id="GO:0006099">
    <property type="term" value="P:tricarboxylic acid cycle"/>
    <property type="evidence" value="ECO:0007669"/>
    <property type="project" value="TreeGrafter"/>
</dbReference>
<dbReference type="InterPro" id="IPR016142">
    <property type="entry name" value="Citrate_synth-like_lrg_a-sub"/>
</dbReference>
<dbReference type="PANTHER" id="PTHR11117:SF2">
    <property type="entry name" value="SUCCINATE--COA LIGASE [ADP_GDP-FORMING] SUBUNIT ALPHA, MITOCHONDRIAL"/>
    <property type="match status" value="1"/>
</dbReference>
<dbReference type="InterPro" id="IPR002020">
    <property type="entry name" value="Citrate_synthase"/>
</dbReference>
<dbReference type="SUPFAM" id="SSF52210">
    <property type="entry name" value="Succinyl-CoA synthetase domains"/>
    <property type="match status" value="1"/>
</dbReference>
<dbReference type="EMBL" id="UOGK01000662">
    <property type="protein sequence ID" value="VAX42229.1"/>
    <property type="molecule type" value="Genomic_DNA"/>
</dbReference>
<dbReference type="SUPFAM" id="SSF51735">
    <property type="entry name" value="NAD(P)-binding Rossmann-fold domains"/>
    <property type="match status" value="1"/>
</dbReference>
<accession>A0A3B1DII2</accession>
<dbReference type="GO" id="GO:0003878">
    <property type="term" value="F:ATP citrate synthase activity"/>
    <property type="evidence" value="ECO:0007669"/>
    <property type="project" value="UniProtKB-EC"/>
</dbReference>
<evidence type="ECO:0000313" key="10">
    <source>
        <dbReference type="EMBL" id="VAX42229.1"/>
    </source>
</evidence>
<feature type="non-terminal residue" evidence="10">
    <location>
        <position position="426"/>
    </location>
</feature>
<dbReference type="GO" id="GO:0004776">
    <property type="term" value="F:succinate-CoA ligase (GDP-forming) activity"/>
    <property type="evidence" value="ECO:0007669"/>
    <property type="project" value="TreeGrafter"/>
</dbReference>
<evidence type="ECO:0000256" key="7">
    <source>
        <dbReference type="ARBA" id="ARBA00022741"/>
    </source>
</evidence>
<evidence type="ECO:0000256" key="8">
    <source>
        <dbReference type="ARBA" id="ARBA00023098"/>
    </source>
</evidence>
<keyword evidence="3" id="KW-0963">Cytoplasm</keyword>
<proteinExistence type="predicted"/>
<dbReference type="InterPro" id="IPR005811">
    <property type="entry name" value="SUCC_ACL_C"/>
</dbReference>
<dbReference type="InterPro" id="IPR003781">
    <property type="entry name" value="CoA-bd"/>
</dbReference>
<sequence>MAILIDESKKVIVQGITGREGRARAKLMRDYGTQVVGGVTPGKGGQEVLGLPVFDKVAEAVETLGPIDISVLFVPAHLVRPAAIEAIEAGVKLVVLVADRVPVWDAMAIADAAKKHNANFVGPNTLGIISPGKAVVGMIGGRAESARAWFKPANPKGVGIISRSGGMSSSTGYYLGQAGVRLTTICHVGGDAILGLRIPDVALMFQDDPDTEAIVIFGEIGSSQEEDLADLMRTGRVTKPVIAYIGGKAAKEGTRFSHAGAIIEGGKGTHDGKVSALQEAGATVVESFGELPEAVVSVLQKLGSTSLMTEAERKAVWTTGITKIEPNCVAVRGYNIADLMGRVSFGAAVYLILTGNLPDEKTGRLLDAILVSSIDHGATPPSCLAARTVASTGASLSQSVAAGIMSINKHHGGAIQDCALVLGKLI</sequence>
<dbReference type="PRINTS" id="PR01798">
    <property type="entry name" value="SCOASYNTHASE"/>
</dbReference>
<reference evidence="10" key="1">
    <citation type="submission" date="2018-06" db="EMBL/GenBank/DDBJ databases">
        <authorList>
            <person name="Zhirakovskaya E."/>
        </authorList>
    </citation>
    <scope>NUCLEOTIDE SEQUENCE</scope>
</reference>
<dbReference type="InterPro" id="IPR036291">
    <property type="entry name" value="NAD(P)-bd_dom_sf"/>
</dbReference>
<keyword evidence="8" id="KW-0443">Lipid metabolism</keyword>